<evidence type="ECO:0000313" key="7">
    <source>
        <dbReference type="Proteomes" id="UP000812277"/>
    </source>
</evidence>
<evidence type="ECO:0000256" key="1">
    <source>
        <dbReference type="ARBA" id="ARBA00023015"/>
    </source>
</evidence>
<dbReference type="PROSITE" id="PS51078">
    <property type="entry name" value="ICLR_ED"/>
    <property type="match status" value="1"/>
</dbReference>
<dbReference type="Proteomes" id="UP000812277">
    <property type="component" value="Unassembled WGS sequence"/>
</dbReference>
<keyword evidence="2" id="KW-0238">DNA-binding</keyword>
<dbReference type="InterPro" id="IPR036388">
    <property type="entry name" value="WH-like_DNA-bd_sf"/>
</dbReference>
<gene>
    <name evidence="6" type="ORF">K0T92_08630</name>
</gene>
<protein>
    <submittedName>
        <fullName evidence="6">IclR family transcriptional regulator</fullName>
    </submittedName>
</protein>
<dbReference type="PANTHER" id="PTHR30136:SF24">
    <property type="entry name" value="HTH-TYPE TRANSCRIPTIONAL REPRESSOR ALLR"/>
    <property type="match status" value="1"/>
</dbReference>
<dbReference type="EMBL" id="JAHZIJ010000004">
    <property type="protein sequence ID" value="MBW7474810.1"/>
    <property type="molecule type" value="Genomic_DNA"/>
</dbReference>
<keyword evidence="1" id="KW-0805">Transcription regulation</keyword>
<dbReference type="InterPro" id="IPR050707">
    <property type="entry name" value="HTH_MetabolicPath_Reg"/>
</dbReference>
<dbReference type="PANTHER" id="PTHR30136">
    <property type="entry name" value="HELIX-TURN-HELIX TRANSCRIPTIONAL REGULATOR, ICLR FAMILY"/>
    <property type="match status" value="1"/>
</dbReference>
<dbReference type="SUPFAM" id="SSF46785">
    <property type="entry name" value="Winged helix' DNA-binding domain"/>
    <property type="match status" value="1"/>
</dbReference>
<evidence type="ECO:0000259" key="4">
    <source>
        <dbReference type="PROSITE" id="PS51077"/>
    </source>
</evidence>
<comment type="caution">
    <text evidence="6">The sequence shown here is derived from an EMBL/GenBank/DDBJ whole genome shotgun (WGS) entry which is preliminary data.</text>
</comment>
<name>A0ABS7D4J5_9BACL</name>
<dbReference type="RefSeq" id="WP_219872048.1">
    <property type="nucleotide sequence ID" value="NZ_JAHZIJ010000004.1"/>
</dbReference>
<dbReference type="Gene3D" id="1.10.10.10">
    <property type="entry name" value="Winged helix-like DNA-binding domain superfamily/Winged helix DNA-binding domain"/>
    <property type="match status" value="1"/>
</dbReference>
<keyword evidence="7" id="KW-1185">Reference proteome</keyword>
<feature type="domain" description="HTH iclR-type" evidence="4">
    <location>
        <begin position="6"/>
        <end position="68"/>
    </location>
</feature>
<dbReference type="Gene3D" id="3.30.450.40">
    <property type="match status" value="1"/>
</dbReference>
<reference evidence="6 7" key="1">
    <citation type="submission" date="2021-07" db="EMBL/GenBank/DDBJ databases">
        <title>Paenibacillus radiodurans sp. nov., isolated from the southeastern edge of Tengger Desert.</title>
        <authorList>
            <person name="Zhang G."/>
        </authorList>
    </citation>
    <scope>NUCLEOTIDE SEQUENCE [LARGE SCALE GENOMIC DNA]</scope>
    <source>
        <strain evidence="6 7">DT7-4</strain>
    </source>
</reference>
<proteinExistence type="predicted"/>
<dbReference type="InterPro" id="IPR014757">
    <property type="entry name" value="Tscrpt_reg_IclR_C"/>
</dbReference>
<evidence type="ECO:0000313" key="6">
    <source>
        <dbReference type="EMBL" id="MBW7474810.1"/>
    </source>
</evidence>
<dbReference type="InterPro" id="IPR036390">
    <property type="entry name" value="WH_DNA-bd_sf"/>
</dbReference>
<dbReference type="SMART" id="SM00346">
    <property type="entry name" value="HTH_ICLR"/>
    <property type="match status" value="1"/>
</dbReference>
<dbReference type="SUPFAM" id="SSF55781">
    <property type="entry name" value="GAF domain-like"/>
    <property type="match status" value="1"/>
</dbReference>
<dbReference type="Pfam" id="PF01614">
    <property type="entry name" value="IclR_C"/>
    <property type="match status" value="1"/>
</dbReference>
<sequence length="252" mass="28112">MSSQSIQSVQRALSILEILRNHPDGLGVTEISNRLDVAKSTAFRLLFSLLEEGYVQKDNQTDQYRLGLKLLQLGNEVAKSMDLRRIATPYLKKLVDLTGETTHLAIYEKGEVVYIDKLESTATIRMYSQVGLRAPAHCTGLGKAMLSGLPVEEIDRVIETKGLQKFTETTLITRGQLMEALKEANRNGYAFDDEEHEQGVRCAAAPIYNFENKVIAGISVAGPTTRISQERMRQIGPQVRQIAMEISREMGL</sequence>
<evidence type="ECO:0000256" key="3">
    <source>
        <dbReference type="ARBA" id="ARBA00023163"/>
    </source>
</evidence>
<dbReference type="InterPro" id="IPR005471">
    <property type="entry name" value="Tscrpt_reg_IclR_N"/>
</dbReference>
<dbReference type="InterPro" id="IPR029016">
    <property type="entry name" value="GAF-like_dom_sf"/>
</dbReference>
<accession>A0ABS7D4J5</accession>
<keyword evidence="3" id="KW-0804">Transcription</keyword>
<dbReference type="Pfam" id="PF09339">
    <property type="entry name" value="HTH_IclR"/>
    <property type="match status" value="1"/>
</dbReference>
<evidence type="ECO:0000256" key="2">
    <source>
        <dbReference type="ARBA" id="ARBA00023125"/>
    </source>
</evidence>
<evidence type="ECO:0000259" key="5">
    <source>
        <dbReference type="PROSITE" id="PS51078"/>
    </source>
</evidence>
<organism evidence="6 7">
    <name type="scientific">Paenibacillus oenotherae</name>
    <dbReference type="NCBI Taxonomy" id="1435645"/>
    <lineage>
        <taxon>Bacteria</taxon>
        <taxon>Bacillati</taxon>
        <taxon>Bacillota</taxon>
        <taxon>Bacilli</taxon>
        <taxon>Bacillales</taxon>
        <taxon>Paenibacillaceae</taxon>
        <taxon>Paenibacillus</taxon>
    </lineage>
</organism>
<feature type="domain" description="IclR-ED" evidence="5">
    <location>
        <begin position="69"/>
        <end position="252"/>
    </location>
</feature>
<dbReference type="PROSITE" id="PS51077">
    <property type="entry name" value="HTH_ICLR"/>
    <property type="match status" value="1"/>
</dbReference>